<evidence type="ECO:0000313" key="4">
    <source>
        <dbReference type="EMBL" id="KAJ8395432.1"/>
    </source>
</evidence>
<evidence type="ECO:0000256" key="2">
    <source>
        <dbReference type="SAM" id="MobiDB-lite"/>
    </source>
</evidence>
<feature type="region of interest" description="Disordered" evidence="2">
    <location>
        <begin position="341"/>
        <end position="366"/>
    </location>
</feature>
<accession>A0AAD7S3R0</accession>
<dbReference type="PROSITE" id="PS50994">
    <property type="entry name" value="INTEGRASE"/>
    <property type="match status" value="1"/>
</dbReference>
<dbReference type="InterPro" id="IPR054465">
    <property type="entry name" value="Integrase_p58-like_C"/>
</dbReference>
<dbReference type="GO" id="GO:0003676">
    <property type="term" value="F:nucleic acid binding"/>
    <property type="evidence" value="ECO:0007669"/>
    <property type="project" value="InterPro"/>
</dbReference>
<dbReference type="GO" id="GO:0015074">
    <property type="term" value="P:DNA integration"/>
    <property type="evidence" value="ECO:0007669"/>
    <property type="project" value="InterPro"/>
</dbReference>
<dbReference type="Pfam" id="PF22938">
    <property type="entry name" value="Integrase_p58_C"/>
    <property type="match status" value="1"/>
</dbReference>
<feature type="domain" description="Integrase catalytic" evidence="3">
    <location>
        <begin position="41"/>
        <end position="131"/>
    </location>
</feature>
<dbReference type="Proteomes" id="UP001221898">
    <property type="component" value="Unassembled WGS sequence"/>
</dbReference>
<evidence type="ECO:0000313" key="5">
    <source>
        <dbReference type="Proteomes" id="UP001221898"/>
    </source>
</evidence>
<feature type="compositionally biased region" description="Gly residues" evidence="2">
    <location>
        <begin position="449"/>
        <end position="460"/>
    </location>
</feature>
<evidence type="ECO:0000259" key="3">
    <source>
        <dbReference type="PROSITE" id="PS50994"/>
    </source>
</evidence>
<name>A0AAD7S3R0_9TELE</name>
<organism evidence="4 5">
    <name type="scientific">Aldrovandia affinis</name>
    <dbReference type="NCBI Taxonomy" id="143900"/>
    <lineage>
        <taxon>Eukaryota</taxon>
        <taxon>Metazoa</taxon>
        <taxon>Chordata</taxon>
        <taxon>Craniata</taxon>
        <taxon>Vertebrata</taxon>
        <taxon>Euteleostomi</taxon>
        <taxon>Actinopterygii</taxon>
        <taxon>Neopterygii</taxon>
        <taxon>Teleostei</taxon>
        <taxon>Notacanthiformes</taxon>
        <taxon>Halosauridae</taxon>
        <taxon>Aldrovandia</taxon>
    </lineage>
</organism>
<dbReference type="InterPro" id="IPR001584">
    <property type="entry name" value="Integrase_cat-core"/>
</dbReference>
<comment type="caution">
    <text evidence="4">The sequence shown here is derived from an EMBL/GenBank/DDBJ whole genome shotgun (WGS) entry which is preliminary data.</text>
</comment>
<dbReference type="SUPFAM" id="SSF53098">
    <property type="entry name" value="Ribonuclease H-like"/>
    <property type="match status" value="1"/>
</dbReference>
<proteinExistence type="predicted"/>
<dbReference type="InterPro" id="IPR012337">
    <property type="entry name" value="RNaseH-like_sf"/>
</dbReference>
<keyword evidence="5" id="KW-1185">Reference proteome</keyword>
<dbReference type="InterPro" id="IPR036397">
    <property type="entry name" value="RNaseH_sf"/>
</dbReference>
<sequence>MTRFYWPGMRGDIRRWCTACPECQTVTPAETPKAPVHPLPLIEVPFEKINVDLMGPTRGESAEGYRFVLVIVDCASLYPEAVPLRNVSAKIIADALLQVFSRMGLPKEMFNNPHTSFISHILSDLCKKLGITFNRTSMNYTQTTVKFALGRVMREHLGNWDKLVEPLLFSIRELPQIFTGFSPFELLYRRRPRSILDLLKETWEEIPSSSQNEVQSVLELRATLHSLREVPQERLLQAQERLRSKKGPQLRIFQPGDKVLVLLPMSACKLPAKWQGPFEVTRRVGDVDYEVIRSDRGGVRQTYHHNMVKLWTVGDPVSFAVLEIVQDELGPEAPNDITSLAVPDDSHLRPGATGSGGTVELGPEAPNGITSLTVPDDSHLMPGATGSGGTVELGPEAPNGITSLTVPVDSHLMPGATGSGGTVELGPEAPNGITSLTVPVDSHLMPGTTGSGGTVAAGFL</sequence>
<feature type="region of interest" description="Disordered" evidence="2">
    <location>
        <begin position="440"/>
        <end position="460"/>
    </location>
</feature>
<gene>
    <name evidence="4" type="ORF">AAFF_G00031660</name>
</gene>
<evidence type="ECO:0000256" key="1">
    <source>
        <dbReference type="ARBA" id="ARBA00039658"/>
    </source>
</evidence>
<protein>
    <recommendedName>
        <fullName evidence="1">Gypsy retrotransposon integrase-like protein 1</fullName>
    </recommendedName>
</protein>
<dbReference type="Pfam" id="PF17921">
    <property type="entry name" value="Integrase_H2C2"/>
    <property type="match status" value="1"/>
</dbReference>
<reference evidence="4" key="1">
    <citation type="journal article" date="2023" name="Science">
        <title>Genome structures resolve the early diversification of teleost fishes.</title>
        <authorList>
            <person name="Parey E."/>
            <person name="Louis A."/>
            <person name="Montfort J."/>
            <person name="Bouchez O."/>
            <person name="Roques C."/>
            <person name="Iampietro C."/>
            <person name="Lluch J."/>
            <person name="Castinel A."/>
            <person name="Donnadieu C."/>
            <person name="Desvignes T."/>
            <person name="Floi Bucao C."/>
            <person name="Jouanno E."/>
            <person name="Wen M."/>
            <person name="Mejri S."/>
            <person name="Dirks R."/>
            <person name="Jansen H."/>
            <person name="Henkel C."/>
            <person name="Chen W.J."/>
            <person name="Zahm M."/>
            <person name="Cabau C."/>
            <person name="Klopp C."/>
            <person name="Thompson A.W."/>
            <person name="Robinson-Rechavi M."/>
            <person name="Braasch I."/>
            <person name="Lecointre G."/>
            <person name="Bobe J."/>
            <person name="Postlethwait J.H."/>
            <person name="Berthelot C."/>
            <person name="Roest Crollius H."/>
            <person name="Guiguen Y."/>
        </authorList>
    </citation>
    <scope>NUCLEOTIDE SEQUENCE</scope>
    <source>
        <strain evidence="4">NC1722</strain>
    </source>
</reference>
<dbReference type="EMBL" id="JAINUG010000116">
    <property type="protein sequence ID" value="KAJ8395432.1"/>
    <property type="molecule type" value="Genomic_DNA"/>
</dbReference>
<dbReference type="Gene3D" id="1.10.340.70">
    <property type="match status" value="1"/>
</dbReference>
<dbReference type="Gene3D" id="3.30.420.10">
    <property type="entry name" value="Ribonuclease H-like superfamily/Ribonuclease H"/>
    <property type="match status" value="1"/>
</dbReference>
<dbReference type="InterPro" id="IPR041588">
    <property type="entry name" value="Integrase_H2C2"/>
</dbReference>
<dbReference type="PANTHER" id="PTHR37984">
    <property type="entry name" value="PROTEIN CBG26694"/>
    <property type="match status" value="1"/>
</dbReference>
<dbReference type="InterPro" id="IPR050951">
    <property type="entry name" value="Retrovirus_Pol_polyprotein"/>
</dbReference>
<dbReference type="AlphaFoldDB" id="A0AAD7S3R0"/>
<dbReference type="PANTHER" id="PTHR37984:SF15">
    <property type="entry name" value="INTEGRASE CATALYTIC DOMAIN-CONTAINING PROTEIN"/>
    <property type="match status" value="1"/>
</dbReference>